<reference evidence="2 3" key="1">
    <citation type="submission" date="2023-08" db="EMBL/GenBank/DDBJ databases">
        <title>Annotated Genome Sequence of Vanrija albida AlHP1.</title>
        <authorList>
            <person name="Herzog R."/>
        </authorList>
    </citation>
    <scope>NUCLEOTIDE SEQUENCE [LARGE SCALE GENOMIC DNA]</scope>
    <source>
        <strain evidence="2 3">AlHP1</strain>
    </source>
</reference>
<keyword evidence="3" id="KW-1185">Reference proteome</keyword>
<evidence type="ECO:0000313" key="3">
    <source>
        <dbReference type="Proteomes" id="UP001565368"/>
    </source>
</evidence>
<name>A0ABR3Q3W4_9TREE</name>
<dbReference type="RefSeq" id="XP_069209358.1">
    <property type="nucleotide sequence ID" value="XM_069351940.1"/>
</dbReference>
<accession>A0ABR3Q3W4</accession>
<dbReference type="Proteomes" id="UP001565368">
    <property type="component" value="Unassembled WGS sequence"/>
</dbReference>
<sequence>MAKKTPALESSDGAARSNTIAQPSGNDPARPGPYKATAEIGSGFQAIFDRIESFCPYKVDVIMFTENEFDKAIRHGYTVYRMALGPYDNWLSREQFHAMLTRFTEEKNAELETTTSAESSL</sequence>
<protein>
    <submittedName>
        <fullName evidence="2">Uncharacterized protein</fullName>
    </submittedName>
</protein>
<feature type="region of interest" description="Disordered" evidence="1">
    <location>
        <begin position="1"/>
        <end position="36"/>
    </location>
</feature>
<evidence type="ECO:0000256" key="1">
    <source>
        <dbReference type="SAM" id="MobiDB-lite"/>
    </source>
</evidence>
<dbReference type="GeneID" id="95984440"/>
<feature type="compositionally biased region" description="Polar residues" evidence="1">
    <location>
        <begin position="16"/>
        <end position="25"/>
    </location>
</feature>
<gene>
    <name evidence="2" type="ORF">Q8F55_003397</name>
</gene>
<evidence type="ECO:0000313" key="2">
    <source>
        <dbReference type="EMBL" id="KAL1409414.1"/>
    </source>
</evidence>
<comment type="caution">
    <text evidence="2">The sequence shown here is derived from an EMBL/GenBank/DDBJ whole genome shotgun (WGS) entry which is preliminary data.</text>
</comment>
<proteinExistence type="predicted"/>
<dbReference type="EMBL" id="JBBXJM010000003">
    <property type="protein sequence ID" value="KAL1409414.1"/>
    <property type="molecule type" value="Genomic_DNA"/>
</dbReference>
<organism evidence="2 3">
    <name type="scientific">Vanrija albida</name>
    <dbReference type="NCBI Taxonomy" id="181172"/>
    <lineage>
        <taxon>Eukaryota</taxon>
        <taxon>Fungi</taxon>
        <taxon>Dikarya</taxon>
        <taxon>Basidiomycota</taxon>
        <taxon>Agaricomycotina</taxon>
        <taxon>Tremellomycetes</taxon>
        <taxon>Trichosporonales</taxon>
        <taxon>Trichosporonaceae</taxon>
        <taxon>Vanrija</taxon>
    </lineage>
</organism>